<evidence type="ECO:0000313" key="4">
    <source>
        <dbReference type="Proteomes" id="UP000472270"/>
    </source>
</evidence>
<evidence type="ECO:0000313" key="3">
    <source>
        <dbReference type="Ensembl" id="ENSSRHP00000072405.1"/>
    </source>
</evidence>
<dbReference type="InterPro" id="IPR050473">
    <property type="entry name" value="A2M/Complement_sys"/>
</dbReference>
<feature type="domain" description="Macroglobulin" evidence="2">
    <location>
        <begin position="218"/>
        <end position="277"/>
    </location>
</feature>
<sequence length="316" mass="36147">MHVDIVTLTAVVLCFPLLTICAPLYVLSAPNMLRVGSSENLFVEAQDYTGGDLNVRIIVKNHPKKNLDILSKSVTLTAANNFQILNDIKIPDDQKFFSDDPLEKQYVYLQAQFPSVTLEKVVMLSFQTGYIFVQTDKPIYTPHRNYPITGGKKKTEFLLFNKNPQGITLDRDQFQPRQGIRTENFALPELASAGIWKLIAKYTNTPQKNFTTEFEVMEYVLPSFEVTLNPRKSFFYVNEHSLAVDISAKYLFGNKVRGTAFVVFGVIDNEKKISIASSLQRVQVSSDRAVLYNFINYNMHNFIWRQKSDVDMWGRV</sequence>
<proteinExistence type="predicted"/>
<dbReference type="Pfam" id="PF17791">
    <property type="entry name" value="MG3"/>
    <property type="match status" value="1"/>
</dbReference>
<dbReference type="Gene3D" id="2.60.40.1930">
    <property type="match status" value="2"/>
</dbReference>
<evidence type="ECO:0000259" key="2">
    <source>
        <dbReference type="Pfam" id="PF17791"/>
    </source>
</evidence>
<dbReference type="AlphaFoldDB" id="A0A673L5U4"/>
<gene>
    <name evidence="3" type="primary">LOC107749248</name>
</gene>
<name>A0A673L5U4_9TELE</name>
<feature type="domain" description="Complement C3/4/5 macroglobulin" evidence="1">
    <location>
        <begin position="23"/>
        <end position="125"/>
    </location>
</feature>
<evidence type="ECO:0000259" key="1">
    <source>
        <dbReference type="Pfam" id="PF17790"/>
    </source>
</evidence>
<dbReference type="PANTHER" id="PTHR11412">
    <property type="entry name" value="MACROGLOBULIN / COMPLEMENT"/>
    <property type="match status" value="1"/>
</dbReference>
<dbReference type="InterPro" id="IPR041425">
    <property type="entry name" value="C3/4/5_MG1"/>
</dbReference>
<reference evidence="3" key="2">
    <citation type="submission" date="2025-09" db="UniProtKB">
        <authorList>
            <consortium name="Ensembl"/>
        </authorList>
    </citation>
    <scope>IDENTIFICATION</scope>
</reference>
<organism evidence="3 4">
    <name type="scientific">Sinocyclocheilus rhinocerous</name>
    <dbReference type="NCBI Taxonomy" id="307959"/>
    <lineage>
        <taxon>Eukaryota</taxon>
        <taxon>Metazoa</taxon>
        <taxon>Chordata</taxon>
        <taxon>Craniata</taxon>
        <taxon>Vertebrata</taxon>
        <taxon>Euteleostomi</taxon>
        <taxon>Actinopterygii</taxon>
        <taxon>Neopterygii</taxon>
        <taxon>Teleostei</taxon>
        <taxon>Ostariophysi</taxon>
        <taxon>Cypriniformes</taxon>
        <taxon>Cyprinidae</taxon>
        <taxon>Cyprininae</taxon>
        <taxon>Sinocyclocheilus</taxon>
    </lineage>
</organism>
<dbReference type="InterPro" id="IPR041555">
    <property type="entry name" value="MG3"/>
</dbReference>
<accession>A0A673L5U4</accession>
<dbReference type="Proteomes" id="UP000472270">
    <property type="component" value="Unassembled WGS sequence"/>
</dbReference>
<dbReference type="PANTHER" id="PTHR11412:SF81">
    <property type="entry name" value="COMPLEMENT C3"/>
    <property type="match status" value="1"/>
</dbReference>
<keyword evidence="4" id="KW-1185">Reference proteome</keyword>
<dbReference type="Ensembl" id="ENSSRHT00000074387.1">
    <property type="protein sequence ID" value="ENSSRHP00000072405.1"/>
    <property type="gene ID" value="ENSSRHG00000035856.1"/>
</dbReference>
<dbReference type="Gene3D" id="2.60.40.1940">
    <property type="match status" value="1"/>
</dbReference>
<protein>
    <submittedName>
        <fullName evidence="3">Complement C3-like</fullName>
    </submittedName>
</protein>
<dbReference type="Pfam" id="PF17790">
    <property type="entry name" value="MG1"/>
    <property type="match status" value="1"/>
</dbReference>
<reference evidence="3" key="1">
    <citation type="submission" date="2025-08" db="UniProtKB">
        <authorList>
            <consortium name="Ensembl"/>
        </authorList>
    </citation>
    <scope>IDENTIFICATION</scope>
</reference>